<dbReference type="WBParaSite" id="nRc.2.0.1.t15849-RA">
    <property type="protein sequence ID" value="nRc.2.0.1.t15849-RA"/>
    <property type="gene ID" value="nRc.2.0.1.g15849"/>
</dbReference>
<keyword evidence="3" id="KW-1185">Reference proteome</keyword>
<dbReference type="InterPro" id="IPR000215">
    <property type="entry name" value="Serpin_fam"/>
</dbReference>
<organism evidence="3 4">
    <name type="scientific">Romanomermis culicivorax</name>
    <name type="common">Nematode worm</name>
    <dbReference type="NCBI Taxonomy" id="13658"/>
    <lineage>
        <taxon>Eukaryota</taxon>
        <taxon>Metazoa</taxon>
        <taxon>Ecdysozoa</taxon>
        <taxon>Nematoda</taxon>
        <taxon>Enoplea</taxon>
        <taxon>Dorylaimia</taxon>
        <taxon>Mermithida</taxon>
        <taxon>Mermithoidea</taxon>
        <taxon>Mermithidae</taxon>
        <taxon>Romanomermis</taxon>
    </lineage>
</organism>
<evidence type="ECO:0000256" key="1">
    <source>
        <dbReference type="ARBA" id="ARBA00009500"/>
    </source>
</evidence>
<evidence type="ECO:0000313" key="4">
    <source>
        <dbReference type="WBParaSite" id="nRc.2.0.1.t15849-RA"/>
    </source>
</evidence>
<feature type="domain" description="Serpin" evidence="2">
    <location>
        <begin position="18"/>
        <end position="120"/>
    </location>
</feature>
<dbReference type="PANTHER" id="PTHR11461">
    <property type="entry name" value="SERINE PROTEASE INHIBITOR, SERPIN"/>
    <property type="match status" value="1"/>
</dbReference>
<dbReference type="InterPro" id="IPR042178">
    <property type="entry name" value="Serpin_sf_1"/>
</dbReference>
<dbReference type="PANTHER" id="PTHR11461:SF211">
    <property type="entry name" value="GH10112P-RELATED"/>
    <property type="match status" value="1"/>
</dbReference>
<dbReference type="Gene3D" id="2.30.39.10">
    <property type="entry name" value="Alpha-1-antitrypsin, domain 1"/>
    <property type="match status" value="1"/>
</dbReference>
<dbReference type="Gene3D" id="3.30.497.10">
    <property type="entry name" value="Antithrombin, subunit I, domain 2"/>
    <property type="match status" value="1"/>
</dbReference>
<dbReference type="Pfam" id="PF00079">
    <property type="entry name" value="Serpin"/>
    <property type="match status" value="1"/>
</dbReference>
<proteinExistence type="inferred from homology"/>
<accession>A0A915IR19</accession>
<comment type="similarity">
    <text evidence="1">Belongs to the serpin family.</text>
</comment>
<dbReference type="InterPro" id="IPR023796">
    <property type="entry name" value="Serpin_dom"/>
</dbReference>
<name>A0A915IR19_ROMCU</name>
<protein>
    <submittedName>
        <fullName evidence="4">Serpin domain-containing protein</fullName>
    </submittedName>
</protein>
<dbReference type="SUPFAM" id="SSF56574">
    <property type="entry name" value="Serpins"/>
    <property type="match status" value="1"/>
</dbReference>
<dbReference type="GO" id="GO:0005615">
    <property type="term" value="C:extracellular space"/>
    <property type="evidence" value="ECO:0007669"/>
    <property type="project" value="InterPro"/>
</dbReference>
<evidence type="ECO:0000259" key="2">
    <source>
        <dbReference type="Pfam" id="PF00079"/>
    </source>
</evidence>
<dbReference type="Proteomes" id="UP000887565">
    <property type="component" value="Unplaced"/>
</dbReference>
<reference evidence="4" key="1">
    <citation type="submission" date="2022-11" db="UniProtKB">
        <authorList>
            <consortium name="WormBaseParasite"/>
        </authorList>
    </citation>
    <scope>IDENTIFICATION</scope>
</reference>
<dbReference type="InterPro" id="IPR042185">
    <property type="entry name" value="Serpin_sf_2"/>
</dbReference>
<sequence>MPEAKNNLLDARCWMLDEIELPKFKIQQSFQLNEHLKDLGIQNAFKVGRSDFSKMIKNGNSEMSISEVLHKAFIEVDENGTEAAASTVVQYVEKCLVERIVPWEQKYFIADQPFLFFLTAGQLQNRSSPKFMRKFIVLVPSTPSTEPNQIAAIIPPFPSSRTCEPVNPLPGAKL</sequence>
<dbReference type="InterPro" id="IPR036186">
    <property type="entry name" value="Serpin_sf"/>
</dbReference>
<evidence type="ECO:0000313" key="3">
    <source>
        <dbReference type="Proteomes" id="UP000887565"/>
    </source>
</evidence>
<dbReference type="AlphaFoldDB" id="A0A915IR19"/>
<dbReference type="GO" id="GO:0004867">
    <property type="term" value="F:serine-type endopeptidase inhibitor activity"/>
    <property type="evidence" value="ECO:0007669"/>
    <property type="project" value="InterPro"/>
</dbReference>